<dbReference type="AlphaFoldDB" id="A0A6A5VVR6"/>
<sequence length="204" mass="23624">MPRSSLTKKPTTNTSEQTRRNGHHETRNRYLEELAVVADGSDEENEEEDEIGDQAMENVDGEEEEERDGDWDDAVTEAMSVVGESQESGAGRSEFLEELMQKIVLDQRKRVHFKKDKIHKKYKENVEETKQAVNTLFENHETESARIHNTQINRLQELLENKAKLEAEMESLVANMQYSYATHCRDLRIVAKHHITLLLRTVSE</sequence>
<organism evidence="3 4">
    <name type="scientific">Amniculicola lignicola CBS 123094</name>
    <dbReference type="NCBI Taxonomy" id="1392246"/>
    <lineage>
        <taxon>Eukaryota</taxon>
        <taxon>Fungi</taxon>
        <taxon>Dikarya</taxon>
        <taxon>Ascomycota</taxon>
        <taxon>Pezizomycotina</taxon>
        <taxon>Dothideomycetes</taxon>
        <taxon>Pleosporomycetidae</taxon>
        <taxon>Pleosporales</taxon>
        <taxon>Amniculicolaceae</taxon>
        <taxon>Amniculicola</taxon>
    </lineage>
</organism>
<keyword evidence="4" id="KW-1185">Reference proteome</keyword>
<feature type="compositionally biased region" description="Acidic residues" evidence="2">
    <location>
        <begin position="59"/>
        <end position="71"/>
    </location>
</feature>
<feature type="compositionally biased region" description="Basic and acidic residues" evidence="2">
    <location>
        <begin position="17"/>
        <end position="32"/>
    </location>
</feature>
<protein>
    <submittedName>
        <fullName evidence="3">Uncharacterized protein</fullName>
    </submittedName>
</protein>
<keyword evidence="1" id="KW-0175">Coiled coil</keyword>
<feature type="region of interest" description="Disordered" evidence="2">
    <location>
        <begin position="1"/>
        <end position="71"/>
    </location>
</feature>
<evidence type="ECO:0000256" key="1">
    <source>
        <dbReference type="SAM" id="Coils"/>
    </source>
</evidence>
<proteinExistence type="predicted"/>
<feature type="compositionally biased region" description="Acidic residues" evidence="2">
    <location>
        <begin position="40"/>
        <end position="52"/>
    </location>
</feature>
<dbReference type="Proteomes" id="UP000799779">
    <property type="component" value="Unassembled WGS sequence"/>
</dbReference>
<dbReference type="OrthoDB" id="3747906at2759"/>
<feature type="coiled-coil region" evidence="1">
    <location>
        <begin position="119"/>
        <end position="175"/>
    </location>
</feature>
<evidence type="ECO:0000313" key="4">
    <source>
        <dbReference type="Proteomes" id="UP000799779"/>
    </source>
</evidence>
<evidence type="ECO:0000313" key="3">
    <source>
        <dbReference type="EMBL" id="KAF1993074.1"/>
    </source>
</evidence>
<reference evidence="3" key="1">
    <citation type="journal article" date="2020" name="Stud. Mycol.">
        <title>101 Dothideomycetes genomes: a test case for predicting lifestyles and emergence of pathogens.</title>
        <authorList>
            <person name="Haridas S."/>
            <person name="Albert R."/>
            <person name="Binder M."/>
            <person name="Bloem J."/>
            <person name="Labutti K."/>
            <person name="Salamov A."/>
            <person name="Andreopoulos B."/>
            <person name="Baker S."/>
            <person name="Barry K."/>
            <person name="Bills G."/>
            <person name="Bluhm B."/>
            <person name="Cannon C."/>
            <person name="Castanera R."/>
            <person name="Culley D."/>
            <person name="Daum C."/>
            <person name="Ezra D."/>
            <person name="Gonzalez J."/>
            <person name="Henrissat B."/>
            <person name="Kuo A."/>
            <person name="Liang C."/>
            <person name="Lipzen A."/>
            <person name="Lutzoni F."/>
            <person name="Magnuson J."/>
            <person name="Mondo S."/>
            <person name="Nolan M."/>
            <person name="Ohm R."/>
            <person name="Pangilinan J."/>
            <person name="Park H.-J."/>
            <person name="Ramirez L."/>
            <person name="Alfaro M."/>
            <person name="Sun H."/>
            <person name="Tritt A."/>
            <person name="Yoshinaga Y."/>
            <person name="Zwiers L.-H."/>
            <person name="Turgeon B."/>
            <person name="Goodwin S."/>
            <person name="Spatafora J."/>
            <person name="Crous P."/>
            <person name="Grigoriev I."/>
        </authorList>
    </citation>
    <scope>NUCLEOTIDE SEQUENCE</scope>
    <source>
        <strain evidence="3">CBS 123094</strain>
    </source>
</reference>
<feature type="compositionally biased region" description="Polar residues" evidence="2">
    <location>
        <begin position="1"/>
        <end position="16"/>
    </location>
</feature>
<accession>A0A6A5VVR6</accession>
<name>A0A6A5VVR6_9PLEO</name>
<evidence type="ECO:0000256" key="2">
    <source>
        <dbReference type="SAM" id="MobiDB-lite"/>
    </source>
</evidence>
<dbReference type="EMBL" id="ML977736">
    <property type="protein sequence ID" value="KAF1993074.1"/>
    <property type="molecule type" value="Genomic_DNA"/>
</dbReference>
<gene>
    <name evidence="3" type="ORF">P154DRAFT_568245</name>
</gene>